<evidence type="ECO:0000259" key="2">
    <source>
        <dbReference type="Pfam" id="PF09832"/>
    </source>
</evidence>
<evidence type="ECO:0000313" key="4">
    <source>
        <dbReference type="Proteomes" id="UP000244904"/>
    </source>
</evidence>
<dbReference type="AlphaFoldDB" id="A0A2R8AZ48"/>
<sequence length="270" mass="29969">MIRFISLVAALFTLVAGPVRAGGAEALMSALRMDDMVALLRDEGLIYGDDLAASMLPDGATEAWKRNVSDIYDTGAMKSVIQAQFDAELSEDDIAPLLSFFETDIGRRIVGLEMSARRAISDPSVEEASRDFFTGIDGTDDPRLAAVTRYVEANDLVDYNVVSALNSQFHFYRGLIEGGALDMDLNEVVADIWSDEDNTRQDTRDWVYAYLLMAYQPLPEDELNTYIALSHSAEGQSLNRVLFGAFDKMYNDISYQLGLAIARQMDVRDL</sequence>
<feature type="domain" description="DUF2059" evidence="2">
    <location>
        <begin position="76"/>
        <end position="130"/>
    </location>
</feature>
<organism evidence="3 4">
    <name type="scientific">Pseudoprimorskyibacter insulae</name>
    <dbReference type="NCBI Taxonomy" id="1695997"/>
    <lineage>
        <taxon>Bacteria</taxon>
        <taxon>Pseudomonadati</taxon>
        <taxon>Pseudomonadota</taxon>
        <taxon>Alphaproteobacteria</taxon>
        <taxon>Rhodobacterales</taxon>
        <taxon>Paracoccaceae</taxon>
        <taxon>Pseudoprimorskyibacter</taxon>
    </lineage>
</organism>
<reference evidence="4" key="1">
    <citation type="submission" date="2018-03" db="EMBL/GenBank/DDBJ databases">
        <authorList>
            <person name="Rodrigo-Torres L."/>
            <person name="Arahal R. D."/>
            <person name="Lucena T."/>
        </authorList>
    </citation>
    <scope>NUCLEOTIDE SEQUENCE [LARGE SCALE GENOMIC DNA]</scope>
    <source>
        <strain evidence="4">CECT 8871</strain>
    </source>
</reference>
<dbReference type="InterPro" id="IPR018637">
    <property type="entry name" value="DUF2059"/>
</dbReference>
<proteinExistence type="predicted"/>
<dbReference type="OrthoDB" id="7841298at2"/>
<dbReference type="EMBL" id="OMOJ01000008">
    <property type="protein sequence ID" value="SPF81312.1"/>
    <property type="molecule type" value="Genomic_DNA"/>
</dbReference>
<dbReference type="Pfam" id="PF09832">
    <property type="entry name" value="DUF2059"/>
    <property type="match status" value="1"/>
</dbReference>
<dbReference type="Proteomes" id="UP000244904">
    <property type="component" value="Unassembled WGS sequence"/>
</dbReference>
<dbReference type="RefSeq" id="WP_108887163.1">
    <property type="nucleotide sequence ID" value="NZ_OMOJ01000008.1"/>
</dbReference>
<gene>
    <name evidence="3" type="ORF">PRI8871_03134</name>
</gene>
<keyword evidence="4" id="KW-1185">Reference proteome</keyword>
<evidence type="ECO:0000256" key="1">
    <source>
        <dbReference type="SAM" id="SignalP"/>
    </source>
</evidence>
<evidence type="ECO:0000313" key="3">
    <source>
        <dbReference type="EMBL" id="SPF81312.1"/>
    </source>
</evidence>
<keyword evidence="1" id="KW-0732">Signal</keyword>
<feature type="signal peptide" evidence="1">
    <location>
        <begin position="1"/>
        <end position="21"/>
    </location>
</feature>
<feature type="chain" id="PRO_5015324841" description="DUF2059 domain-containing protein" evidence="1">
    <location>
        <begin position="22"/>
        <end position="270"/>
    </location>
</feature>
<protein>
    <recommendedName>
        <fullName evidence="2">DUF2059 domain-containing protein</fullName>
    </recommendedName>
</protein>
<accession>A0A2R8AZ48</accession>
<name>A0A2R8AZ48_9RHOB</name>